<comment type="caution">
    <text evidence="1">The sequence shown here is derived from an EMBL/GenBank/DDBJ whole genome shotgun (WGS) entry which is preliminary data.</text>
</comment>
<dbReference type="AlphaFoldDB" id="A0A7C9RIB6"/>
<name>A0A7C9RIB6_9BRAD</name>
<gene>
    <name evidence="1" type="ORF">G4V63_21170</name>
</gene>
<reference evidence="1" key="1">
    <citation type="submission" date="2020-02" db="EMBL/GenBank/DDBJ databases">
        <title>Draft genome sequence of Candidatus Afipia apatlaquensis IBT-C3, a potential strain for decolorization of textile dyes.</title>
        <authorList>
            <person name="Sanchez-Reyes A."/>
            <person name="Breton-Deval L."/>
            <person name="Mangelson H."/>
            <person name="Sanchez-Flores A."/>
        </authorList>
    </citation>
    <scope>NUCLEOTIDE SEQUENCE [LARGE SCALE GENOMIC DNA]</scope>
    <source>
        <strain evidence="1">IBT-C3</strain>
    </source>
</reference>
<organism evidence="1 2">
    <name type="scientific">Candidatus Afipia apatlaquensis</name>
    <dbReference type="NCBI Taxonomy" id="2712852"/>
    <lineage>
        <taxon>Bacteria</taxon>
        <taxon>Pseudomonadati</taxon>
        <taxon>Pseudomonadota</taxon>
        <taxon>Alphaproteobacteria</taxon>
        <taxon>Hyphomicrobiales</taxon>
        <taxon>Nitrobacteraceae</taxon>
        <taxon>Afipia</taxon>
    </lineage>
</organism>
<keyword evidence="2" id="KW-1185">Reference proteome</keyword>
<dbReference type="EMBL" id="JAAMRR010001081">
    <property type="protein sequence ID" value="NGX97621.1"/>
    <property type="molecule type" value="Genomic_DNA"/>
</dbReference>
<dbReference type="Proteomes" id="UP000480266">
    <property type="component" value="Unassembled WGS sequence"/>
</dbReference>
<proteinExistence type="predicted"/>
<protein>
    <submittedName>
        <fullName evidence="1">Uncharacterized protein</fullName>
    </submittedName>
</protein>
<accession>A0A7C9RIB6</accession>
<sequence length="271" mass="28642">MSPILLDQPLPNMSGIHPALRSFADECSAVAVRILAYLCGLAVLAVLAVDLVSTEPGAAEAGLPVLPSWTQASRPHPAFAISKLDLSDRTDAYEILRHPEGGRKDILRWAAHAGEAPTAEIEIYRPGGELDAFAAADADVAARMSGGRATEIEPAGFVDTKFGRLSLLRLSGAALPARQNCLGFVKTFSSPSVRVSGWSCQADSLAAQRAFLGCTLNRLTLLSAGNDPKMAELFARAELKRDTCNTTTTAASANWMVSGDAPQLRGPLTQD</sequence>
<evidence type="ECO:0000313" key="2">
    <source>
        <dbReference type="Proteomes" id="UP000480266"/>
    </source>
</evidence>
<evidence type="ECO:0000313" key="1">
    <source>
        <dbReference type="EMBL" id="NGX97621.1"/>
    </source>
</evidence>